<gene>
    <name evidence="2" type="ORF">C8F04DRAFT_1184461</name>
</gene>
<comment type="caution">
    <text evidence="2">The sequence shown here is derived from an EMBL/GenBank/DDBJ whole genome shotgun (WGS) entry which is preliminary data.</text>
</comment>
<evidence type="ECO:0000256" key="1">
    <source>
        <dbReference type="SAM" id="MobiDB-lite"/>
    </source>
</evidence>
<feature type="region of interest" description="Disordered" evidence="1">
    <location>
        <begin position="183"/>
        <end position="250"/>
    </location>
</feature>
<dbReference type="Proteomes" id="UP001218188">
    <property type="component" value="Unassembled WGS sequence"/>
</dbReference>
<evidence type="ECO:0000313" key="3">
    <source>
        <dbReference type="Proteomes" id="UP001218188"/>
    </source>
</evidence>
<reference evidence="2" key="1">
    <citation type="submission" date="2023-03" db="EMBL/GenBank/DDBJ databases">
        <title>Massive genome expansion in bonnet fungi (Mycena s.s.) driven by repeated elements and novel gene families across ecological guilds.</title>
        <authorList>
            <consortium name="Lawrence Berkeley National Laboratory"/>
            <person name="Harder C.B."/>
            <person name="Miyauchi S."/>
            <person name="Viragh M."/>
            <person name="Kuo A."/>
            <person name="Thoen E."/>
            <person name="Andreopoulos B."/>
            <person name="Lu D."/>
            <person name="Skrede I."/>
            <person name="Drula E."/>
            <person name="Henrissat B."/>
            <person name="Morin E."/>
            <person name="Kohler A."/>
            <person name="Barry K."/>
            <person name="LaButti K."/>
            <person name="Morin E."/>
            <person name="Salamov A."/>
            <person name="Lipzen A."/>
            <person name="Mereny Z."/>
            <person name="Hegedus B."/>
            <person name="Baldrian P."/>
            <person name="Stursova M."/>
            <person name="Weitz H."/>
            <person name="Taylor A."/>
            <person name="Grigoriev I.V."/>
            <person name="Nagy L.G."/>
            <person name="Martin F."/>
            <person name="Kauserud H."/>
        </authorList>
    </citation>
    <scope>NUCLEOTIDE SEQUENCE</scope>
    <source>
        <strain evidence="2">CBHHK200</strain>
    </source>
</reference>
<feature type="compositionally biased region" description="Basic and acidic residues" evidence="1">
    <location>
        <begin position="206"/>
        <end position="232"/>
    </location>
</feature>
<feature type="region of interest" description="Disordered" evidence="1">
    <location>
        <begin position="1"/>
        <end position="35"/>
    </location>
</feature>
<keyword evidence="3" id="KW-1185">Reference proteome</keyword>
<accession>A0AAD6SWC8</accession>
<name>A0AAD6SWC8_9AGAR</name>
<sequence length="250" mass="25878">MTAGASCVREADPLGGRSGGCGHSQAGVGNGDFRREGRGETVEVVRAGMSGIADGERDRKPVAGIAAARGISEYGSGGDATEAAWDGKVGGEGTWHASKGGMCTLSRETRCGWPNWEGDGGGCGMAGVAKRWAVAAEEEGAGDSEVARWAGVGRLIGREQARWLKWSRCCGRHVAGIVGRWPRGNGAGGQNTDQVGRTRGQGNGEVAEHEGGGGWEKERREGDVTITRDRLGAARAPVASRPKIDSHGKT</sequence>
<organism evidence="2 3">
    <name type="scientific">Mycena alexandri</name>
    <dbReference type="NCBI Taxonomy" id="1745969"/>
    <lineage>
        <taxon>Eukaryota</taxon>
        <taxon>Fungi</taxon>
        <taxon>Dikarya</taxon>
        <taxon>Basidiomycota</taxon>
        <taxon>Agaricomycotina</taxon>
        <taxon>Agaricomycetes</taxon>
        <taxon>Agaricomycetidae</taxon>
        <taxon>Agaricales</taxon>
        <taxon>Marasmiineae</taxon>
        <taxon>Mycenaceae</taxon>
        <taxon>Mycena</taxon>
    </lineage>
</organism>
<evidence type="ECO:0000313" key="2">
    <source>
        <dbReference type="EMBL" id="KAJ7032982.1"/>
    </source>
</evidence>
<protein>
    <submittedName>
        <fullName evidence="2">Uncharacterized protein</fullName>
    </submittedName>
</protein>
<dbReference type="EMBL" id="JARJCM010000068">
    <property type="protein sequence ID" value="KAJ7032982.1"/>
    <property type="molecule type" value="Genomic_DNA"/>
</dbReference>
<dbReference type="AlphaFoldDB" id="A0AAD6SWC8"/>
<proteinExistence type="predicted"/>